<evidence type="ECO:0000313" key="4">
    <source>
        <dbReference type="Proteomes" id="UP001529257"/>
    </source>
</evidence>
<reference evidence="4" key="1">
    <citation type="submission" date="2023-06" db="EMBL/GenBank/DDBJ databases">
        <title>Identification and characterization of horizontal gene transfer across gut microbiota members of farm animals based on homology search.</title>
        <authorList>
            <person name="Zeman M."/>
            <person name="Kubasova T."/>
            <person name="Jahodarova E."/>
            <person name="Nykrynova M."/>
            <person name="Rychlik I."/>
        </authorList>
    </citation>
    <scope>NUCLEOTIDE SEQUENCE [LARGE SCALE GENOMIC DNA]</scope>
    <source>
        <strain evidence="4">ET81</strain>
    </source>
</reference>
<evidence type="ECO:0008006" key="5">
    <source>
        <dbReference type="Google" id="ProtNLM"/>
    </source>
</evidence>
<organism evidence="3 4">
    <name type="scientific">Actinomyces viscosus</name>
    <dbReference type="NCBI Taxonomy" id="1656"/>
    <lineage>
        <taxon>Bacteria</taxon>
        <taxon>Bacillati</taxon>
        <taxon>Actinomycetota</taxon>
        <taxon>Actinomycetes</taxon>
        <taxon>Actinomycetales</taxon>
        <taxon>Actinomycetaceae</taxon>
        <taxon>Actinomyces</taxon>
    </lineage>
</organism>
<accession>A0ABT7U0H9</accession>
<reference evidence="3 4" key="2">
    <citation type="submission" date="2023-06" db="EMBL/GenBank/DDBJ databases">
        <authorList>
            <person name="Zeman M."/>
            <person name="Kubasova T."/>
            <person name="Jahodarova E."/>
            <person name="Nykrynova M."/>
            <person name="Rychlik I."/>
        </authorList>
    </citation>
    <scope>NUCLEOTIDE SEQUENCE [LARGE SCALE GENOMIC DNA]</scope>
    <source>
        <strain evidence="3 4">ET81</strain>
    </source>
</reference>
<gene>
    <name evidence="3" type="ORF">QUV91_11090</name>
</gene>
<protein>
    <recommendedName>
        <fullName evidence="5">ABC-2 family transporter protein</fullName>
    </recommendedName>
</protein>
<comment type="caution">
    <text evidence="3">The sequence shown here is derived from an EMBL/GenBank/DDBJ whole genome shotgun (WGS) entry which is preliminary data.</text>
</comment>
<feature type="transmembrane region" description="Helical" evidence="2">
    <location>
        <begin position="202"/>
        <end position="222"/>
    </location>
</feature>
<keyword evidence="2" id="KW-0812">Transmembrane</keyword>
<dbReference type="RefSeq" id="WP_289597501.1">
    <property type="nucleotide sequence ID" value="NZ_JAUDBR010000018.1"/>
</dbReference>
<feature type="compositionally biased region" description="Polar residues" evidence="1">
    <location>
        <begin position="7"/>
        <end position="19"/>
    </location>
</feature>
<evidence type="ECO:0000256" key="2">
    <source>
        <dbReference type="SAM" id="Phobius"/>
    </source>
</evidence>
<dbReference type="EMBL" id="JAUDBR010000018">
    <property type="protein sequence ID" value="MDM8077594.1"/>
    <property type="molecule type" value="Genomic_DNA"/>
</dbReference>
<evidence type="ECO:0000313" key="3">
    <source>
        <dbReference type="EMBL" id="MDM8077594.1"/>
    </source>
</evidence>
<evidence type="ECO:0000256" key="1">
    <source>
        <dbReference type="SAM" id="MobiDB-lite"/>
    </source>
</evidence>
<sequence>MHKLTDPSFQSRLAAQESSESVRESVGTLNPVTTTHSLESEWRRAIQIAKALARPHLHLWILLLVYTFAIPTIGLLANQRHVNYVYNGTILFIIGGVATGFTLTRTEHPLLLAGVTSREIWRVAIIFAWATTALIAISMGCCAVLDITPGGVRVADVYMIQHTGIGPYLWFLVPLGAFPGVIASVCMSIANRYLSSGGTTAVVVPTVLLMNPISYLIIPHAFRSGLLGYVSYLLVAAVVYPLLLRFILNRPRNEE</sequence>
<keyword evidence="2" id="KW-1133">Transmembrane helix</keyword>
<proteinExistence type="predicted"/>
<keyword evidence="4" id="KW-1185">Reference proteome</keyword>
<feature type="transmembrane region" description="Helical" evidence="2">
    <location>
        <begin position="57"/>
        <end position="78"/>
    </location>
</feature>
<feature type="transmembrane region" description="Helical" evidence="2">
    <location>
        <begin position="84"/>
        <end position="103"/>
    </location>
</feature>
<dbReference type="Proteomes" id="UP001529257">
    <property type="component" value="Unassembled WGS sequence"/>
</dbReference>
<keyword evidence="2" id="KW-0472">Membrane</keyword>
<feature type="transmembrane region" description="Helical" evidence="2">
    <location>
        <begin position="228"/>
        <end position="248"/>
    </location>
</feature>
<feature type="region of interest" description="Disordered" evidence="1">
    <location>
        <begin position="1"/>
        <end position="27"/>
    </location>
</feature>
<name>A0ABT7U0H9_ACTVI</name>
<feature type="transmembrane region" description="Helical" evidence="2">
    <location>
        <begin position="168"/>
        <end position="190"/>
    </location>
</feature>
<feature type="transmembrane region" description="Helical" evidence="2">
    <location>
        <begin position="123"/>
        <end position="148"/>
    </location>
</feature>